<evidence type="ECO:0000313" key="1">
    <source>
        <dbReference type="EMBL" id="KAJ9605879.1"/>
    </source>
</evidence>
<dbReference type="EMBL" id="JAPDRK010000015">
    <property type="protein sequence ID" value="KAJ9605879.1"/>
    <property type="molecule type" value="Genomic_DNA"/>
</dbReference>
<dbReference type="Proteomes" id="UP001172673">
    <property type="component" value="Unassembled WGS sequence"/>
</dbReference>
<keyword evidence="2" id="KW-1185">Reference proteome</keyword>
<dbReference type="AlphaFoldDB" id="A0AA38X2Z2"/>
<gene>
    <name evidence="1" type="ORF">H2200_009728</name>
</gene>
<name>A0AA38X2Z2_9EURO</name>
<proteinExistence type="predicted"/>
<accession>A0AA38X2Z2</accession>
<dbReference type="PANTHER" id="PTHR37540">
    <property type="entry name" value="TRANSCRIPTION FACTOR (ACR-2), PUTATIVE-RELATED-RELATED"/>
    <property type="match status" value="1"/>
</dbReference>
<comment type="caution">
    <text evidence="1">The sequence shown here is derived from an EMBL/GenBank/DDBJ whole genome shotgun (WGS) entry which is preliminary data.</text>
</comment>
<evidence type="ECO:0000313" key="2">
    <source>
        <dbReference type="Proteomes" id="UP001172673"/>
    </source>
</evidence>
<sequence>MPEEKTFEGDFLFVNHNAKQMKASTHRKKVFSHVQNKYRSWKRQEGNRALKASIKTSLSETRPPEKVEGLVASPSLARPEHIVPIRSSRATPARDASGKKPSHRITIRSLITEDDQEPSESALVKARTETILARLISPNTILQEGNSDPFNTYAVKIDPLANEVLRFRRDIVLPAIYHTAKRKWMTSAGARQDWQHCIYGWGASGGLGDEGSGTAFLATCATVASLVSPNPAVRDRAAHFRSKTLALLRNRLADGDCDRQQIYWHINIVVDVEAHNRNKAGATVHLNMLRQFFERDGNEVDLHLLLYVIYHDIHVSAMFLTRPVFDMERWVPARFQPFIDAAEKYLPDLSEIKSRFLDPSIDNPKLRALFIERRESLAVWLVQNGAVEGSEDSSALLNWLQVRVYLHQAQLINLFLQAETRYKAGFTSELINTSACQAYLSLATLLYIRSISFNATVHGVRLLDATATILTNMQEALVCSETPRSHNYEQYENARLWALYVGASAELFMGKGPDRRGWFTINFGRKAVRLGLDGDNSWDKVRKVLRGFLYTDLMHPDGEEWFRRVLETAGSNTIVLKREGQWNERPTVGH</sequence>
<dbReference type="PANTHER" id="PTHR37540:SF10">
    <property type="entry name" value="SIGMA-70 REGION 2 FAMILY PROTEIN"/>
    <property type="match status" value="1"/>
</dbReference>
<organism evidence="1 2">
    <name type="scientific">Cladophialophora chaetospira</name>
    <dbReference type="NCBI Taxonomy" id="386627"/>
    <lineage>
        <taxon>Eukaryota</taxon>
        <taxon>Fungi</taxon>
        <taxon>Dikarya</taxon>
        <taxon>Ascomycota</taxon>
        <taxon>Pezizomycotina</taxon>
        <taxon>Eurotiomycetes</taxon>
        <taxon>Chaetothyriomycetidae</taxon>
        <taxon>Chaetothyriales</taxon>
        <taxon>Herpotrichiellaceae</taxon>
        <taxon>Cladophialophora</taxon>
    </lineage>
</organism>
<evidence type="ECO:0008006" key="3">
    <source>
        <dbReference type="Google" id="ProtNLM"/>
    </source>
</evidence>
<reference evidence="1" key="1">
    <citation type="submission" date="2022-10" db="EMBL/GenBank/DDBJ databases">
        <title>Culturing micro-colonial fungi from biological soil crusts in the Mojave desert and describing Neophaeococcomyces mojavensis, and introducing the new genera and species Taxawa tesnikishii.</title>
        <authorList>
            <person name="Kurbessoian T."/>
            <person name="Stajich J.E."/>
        </authorList>
    </citation>
    <scope>NUCLEOTIDE SEQUENCE</scope>
    <source>
        <strain evidence="1">TK_41</strain>
    </source>
</reference>
<protein>
    <recommendedName>
        <fullName evidence="3">Transcription factor domain-containing protein</fullName>
    </recommendedName>
</protein>